<protein>
    <recommendedName>
        <fullName evidence="4">Glutamyl-tRNA(Gln) amidotransferase subunit C, mitochondrial</fullName>
    </recommendedName>
</protein>
<dbReference type="Proteomes" id="UP000827092">
    <property type="component" value="Unassembled WGS sequence"/>
</dbReference>
<evidence type="ECO:0008006" key="4">
    <source>
        <dbReference type="Google" id="ProtNLM"/>
    </source>
</evidence>
<dbReference type="GO" id="GO:0006450">
    <property type="term" value="P:regulation of translational fidelity"/>
    <property type="evidence" value="ECO:0007669"/>
    <property type="project" value="InterPro"/>
</dbReference>
<dbReference type="InterPro" id="IPR036113">
    <property type="entry name" value="Asp/Glu-ADT_sf_sub_c"/>
</dbReference>
<dbReference type="EMBL" id="JAFNEN010000076">
    <property type="protein sequence ID" value="KAG8195860.1"/>
    <property type="molecule type" value="Genomic_DNA"/>
</dbReference>
<organism evidence="2 3">
    <name type="scientific">Oedothorax gibbosus</name>
    <dbReference type="NCBI Taxonomy" id="931172"/>
    <lineage>
        <taxon>Eukaryota</taxon>
        <taxon>Metazoa</taxon>
        <taxon>Ecdysozoa</taxon>
        <taxon>Arthropoda</taxon>
        <taxon>Chelicerata</taxon>
        <taxon>Arachnida</taxon>
        <taxon>Araneae</taxon>
        <taxon>Araneomorphae</taxon>
        <taxon>Entelegynae</taxon>
        <taxon>Araneoidea</taxon>
        <taxon>Linyphiidae</taxon>
        <taxon>Erigoninae</taxon>
        <taxon>Oedothorax</taxon>
    </lineage>
</organism>
<dbReference type="InterPro" id="IPR003837">
    <property type="entry name" value="GatC"/>
</dbReference>
<dbReference type="NCBIfam" id="TIGR00135">
    <property type="entry name" value="gatC"/>
    <property type="match status" value="1"/>
</dbReference>
<dbReference type="AlphaFoldDB" id="A0AAV6VIK1"/>
<name>A0AAV6VIK1_9ARAC</name>
<evidence type="ECO:0000313" key="3">
    <source>
        <dbReference type="Proteomes" id="UP000827092"/>
    </source>
</evidence>
<dbReference type="GO" id="GO:0032543">
    <property type="term" value="P:mitochondrial translation"/>
    <property type="evidence" value="ECO:0007669"/>
    <property type="project" value="TreeGrafter"/>
</dbReference>
<dbReference type="GO" id="GO:0030956">
    <property type="term" value="C:glutamyl-tRNA(Gln) amidotransferase complex"/>
    <property type="evidence" value="ECO:0007669"/>
    <property type="project" value="TreeGrafter"/>
</dbReference>
<dbReference type="GO" id="GO:0000166">
    <property type="term" value="F:nucleotide binding"/>
    <property type="evidence" value="ECO:0007669"/>
    <property type="project" value="UniProtKB-KW"/>
</dbReference>
<keyword evidence="1" id="KW-0547">Nucleotide-binding</keyword>
<proteinExistence type="predicted"/>
<comment type="caution">
    <text evidence="2">The sequence shown here is derived from an EMBL/GenBank/DDBJ whole genome shotgun (WGS) entry which is preliminary data.</text>
</comment>
<dbReference type="PANTHER" id="PTHR15004">
    <property type="entry name" value="GLUTAMYL-TRNA(GLN) AMIDOTRANSFERASE SUBUNIT C, MITOCHONDRIAL"/>
    <property type="match status" value="1"/>
</dbReference>
<evidence type="ECO:0000256" key="1">
    <source>
        <dbReference type="ARBA" id="ARBA00022741"/>
    </source>
</evidence>
<sequence length="100" mass="11329">NAVDKDVVESLERLALVDFSTDAGIKRLEQSIKFADKLMEVDTSGVEPLISTVYDRNDNLREDETNDKSYRKELMNIAPVSEEFYYVAPSGTYTKKQADS</sequence>
<accession>A0AAV6VIK1</accession>
<dbReference type="PANTHER" id="PTHR15004:SF0">
    <property type="entry name" value="GLUTAMYL-TRNA(GLN) AMIDOTRANSFERASE SUBUNIT C, MITOCHONDRIAL"/>
    <property type="match status" value="1"/>
</dbReference>
<dbReference type="GO" id="GO:0070681">
    <property type="term" value="P:glutaminyl-tRNAGln biosynthesis via transamidation"/>
    <property type="evidence" value="ECO:0007669"/>
    <property type="project" value="TreeGrafter"/>
</dbReference>
<feature type="non-terminal residue" evidence="2">
    <location>
        <position position="1"/>
    </location>
</feature>
<gene>
    <name evidence="2" type="ORF">JTE90_001099</name>
</gene>
<evidence type="ECO:0000313" key="2">
    <source>
        <dbReference type="EMBL" id="KAG8195860.1"/>
    </source>
</evidence>
<dbReference type="Pfam" id="PF02686">
    <property type="entry name" value="GatC"/>
    <property type="match status" value="1"/>
</dbReference>
<reference evidence="2 3" key="1">
    <citation type="journal article" date="2022" name="Nat. Ecol. Evol.">
        <title>A masculinizing supergene underlies an exaggerated male reproductive morph in a spider.</title>
        <authorList>
            <person name="Hendrickx F."/>
            <person name="De Corte Z."/>
            <person name="Sonet G."/>
            <person name="Van Belleghem S.M."/>
            <person name="Kostlbacher S."/>
            <person name="Vangestel C."/>
        </authorList>
    </citation>
    <scope>NUCLEOTIDE SEQUENCE [LARGE SCALE GENOMIC DNA]</scope>
    <source>
        <strain evidence="2">W744_W776</strain>
    </source>
</reference>
<dbReference type="SUPFAM" id="SSF141000">
    <property type="entry name" value="Glu-tRNAGln amidotransferase C subunit"/>
    <property type="match status" value="1"/>
</dbReference>
<dbReference type="GO" id="GO:0005739">
    <property type="term" value="C:mitochondrion"/>
    <property type="evidence" value="ECO:0007669"/>
    <property type="project" value="TreeGrafter"/>
</dbReference>
<keyword evidence="3" id="KW-1185">Reference proteome</keyword>